<dbReference type="KEGG" id="bmy:BM_BM17716"/>
<dbReference type="CTD" id="66058953"/>
<protein>
    <submittedName>
        <fullName evidence="1 3">Uncharacterized protein</fullName>
    </submittedName>
</protein>
<dbReference type="RefSeq" id="XP_042937254.1">
    <property type="nucleotide sequence ID" value="XM_043081320.1"/>
</dbReference>
<dbReference type="WBParaSite" id="Bm17716.1">
    <property type="protein sequence ID" value="Bm17716.1"/>
    <property type="gene ID" value="WBGene00268858"/>
</dbReference>
<keyword evidence="2" id="KW-1185">Reference proteome</keyword>
<sequence length="76" mass="8684">MELHALDWCSRACAAVINERQVKRRRLDLVEEKRMPITSSFQVNRLPHTANLSLFASVLHPLSNEISPSGLIIFKK</sequence>
<organism evidence="1">
    <name type="scientific">Brugia malayi</name>
    <name type="common">Filarial nematode worm</name>
    <dbReference type="NCBI Taxonomy" id="6279"/>
    <lineage>
        <taxon>Eukaryota</taxon>
        <taxon>Metazoa</taxon>
        <taxon>Ecdysozoa</taxon>
        <taxon>Nematoda</taxon>
        <taxon>Chromadorea</taxon>
        <taxon>Rhabditida</taxon>
        <taxon>Spirurina</taxon>
        <taxon>Spiruromorpha</taxon>
        <taxon>Filarioidea</taxon>
        <taxon>Onchocercidae</taxon>
        <taxon>Brugia</taxon>
    </lineage>
</organism>
<dbReference type="AlphaFoldDB" id="A0A4E9FMX3"/>
<name>A0A4E9FMX3_BRUMA</name>
<gene>
    <name evidence="1 3" type="primary">Bm17716</name>
    <name evidence="1" type="ORF">BM_BM17716</name>
</gene>
<dbReference type="GeneID" id="66058953"/>
<reference evidence="3" key="3">
    <citation type="submission" date="2019-12" db="UniProtKB">
        <authorList>
            <consortium name="WormBaseParasite"/>
        </authorList>
    </citation>
    <scope>IDENTIFICATION</scope>
</reference>
<reference evidence="1" key="2">
    <citation type="submission" date="2019-04" db="EMBL/GenBank/DDBJ databases">
        <authorList>
            <person name="Howe K."/>
            <person name="Paulini M."/>
            <person name="Williams G."/>
        </authorList>
    </citation>
    <scope>NUCLEOTIDE SEQUENCE [LARGE SCALE GENOMIC DNA]</scope>
    <source>
        <strain evidence="1">FR3</strain>
    </source>
</reference>
<reference evidence="2" key="1">
    <citation type="journal article" date="2007" name="Science">
        <title>Draft genome of the filarial nematode parasite Brugia malayi.</title>
        <authorList>
            <person name="Ghedin E."/>
            <person name="Wang S."/>
            <person name="Spiro D."/>
            <person name="Caler E."/>
            <person name="Zhao Q."/>
            <person name="Crabtree J."/>
            <person name="Allen J.E."/>
            <person name="Delcher A.L."/>
            <person name="Guiliano D.B."/>
            <person name="Miranda-Saavedra D."/>
            <person name="Angiuoli S.V."/>
            <person name="Creasy T."/>
            <person name="Amedeo P."/>
            <person name="Haas B."/>
            <person name="El-Sayed N.M."/>
            <person name="Wortman J.R."/>
            <person name="Feldblyum T."/>
            <person name="Tallon L."/>
            <person name="Schatz M."/>
            <person name="Shumway M."/>
            <person name="Koo H."/>
            <person name="Salzberg S.L."/>
            <person name="Schobel S."/>
            <person name="Pertea M."/>
            <person name="Pop M."/>
            <person name="White O."/>
            <person name="Barton G.J."/>
            <person name="Carlow C.K."/>
            <person name="Crawford M.J."/>
            <person name="Daub J."/>
            <person name="Dimmic M.W."/>
            <person name="Estes C.F."/>
            <person name="Foster J.M."/>
            <person name="Ganatra M."/>
            <person name="Gregory W.F."/>
            <person name="Johnson N.M."/>
            <person name="Jin J."/>
            <person name="Komuniecki R."/>
            <person name="Korf I."/>
            <person name="Kumar S."/>
            <person name="Laney S."/>
            <person name="Li B.W."/>
            <person name="Li W."/>
            <person name="Lindblom T.H."/>
            <person name="Lustigman S."/>
            <person name="Ma D."/>
            <person name="Maina C.V."/>
            <person name="Martin D.M."/>
            <person name="McCarter J.P."/>
            <person name="McReynolds L."/>
            <person name="Mitreva M."/>
            <person name="Nutman T.B."/>
            <person name="Parkinson J."/>
            <person name="Peregrin-Alvarez J.M."/>
            <person name="Poole C."/>
            <person name="Ren Q."/>
            <person name="Saunders L."/>
            <person name="Sluder A.E."/>
            <person name="Smith K."/>
            <person name="Stanke M."/>
            <person name="Unnasch T.R."/>
            <person name="Ware J."/>
            <person name="Wei A.D."/>
            <person name="Weil G."/>
            <person name="Williams D.J."/>
            <person name="Zhang Y."/>
            <person name="Williams S.A."/>
            <person name="Fraser-Liggett C."/>
            <person name="Slatko B."/>
            <person name="Blaxter M.L."/>
            <person name="Scott A.L."/>
        </authorList>
    </citation>
    <scope>NUCLEOTIDE SEQUENCE</scope>
    <source>
        <strain evidence="2">FR3</strain>
    </source>
</reference>
<evidence type="ECO:0000313" key="3">
    <source>
        <dbReference type="WBParaSite" id="Bm17716.1"/>
    </source>
</evidence>
<accession>A0A4E9FMX3</accession>
<proteinExistence type="predicted"/>
<dbReference type="Proteomes" id="UP000006672">
    <property type="component" value="Unassembled WGS sequence"/>
</dbReference>
<evidence type="ECO:0000313" key="2">
    <source>
        <dbReference type="Proteomes" id="UP000006672"/>
    </source>
</evidence>
<dbReference type="EMBL" id="CAAKNF010000195">
    <property type="protein sequence ID" value="VIO97702.1"/>
    <property type="molecule type" value="Genomic_DNA"/>
</dbReference>
<accession>A0A5S6PE40</accession>
<evidence type="ECO:0000313" key="1">
    <source>
        <dbReference type="EMBL" id="VIO97702.1"/>
    </source>
</evidence>
<dbReference type="OrthoDB" id="10551801at2759"/>